<sequence length="161" mass="19213">MNNEYWNEIVEACYRDIYSYAYRIMTSVHDAEEVTQDTFLQAFKSLKGEEKLEQVRPWLFKVARNKCIDRKRWWKRWSLLKRSFFSHEPKIEADTQCIDFSPINALPKRQKEILLLRHWHGFSTAETAKILGINEGTVKSHLKRAVEKVKLAILERNDKKV</sequence>
<evidence type="ECO:0000256" key="3">
    <source>
        <dbReference type="ARBA" id="ARBA00023082"/>
    </source>
</evidence>
<keyword evidence="2 6" id="KW-0805">Transcription regulation</keyword>
<dbReference type="InterPro" id="IPR013324">
    <property type="entry name" value="RNA_pol_sigma_r3/r4-like"/>
</dbReference>
<evidence type="ECO:0000256" key="4">
    <source>
        <dbReference type="ARBA" id="ARBA00023125"/>
    </source>
</evidence>
<dbReference type="Pfam" id="PF04542">
    <property type="entry name" value="Sigma70_r2"/>
    <property type="match status" value="1"/>
</dbReference>
<evidence type="ECO:0000256" key="6">
    <source>
        <dbReference type="RuleBase" id="RU000716"/>
    </source>
</evidence>
<dbReference type="InterPro" id="IPR000838">
    <property type="entry name" value="RNA_pol_sigma70_ECF_CS"/>
</dbReference>
<dbReference type="InterPro" id="IPR039425">
    <property type="entry name" value="RNA_pol_sigma-70-like"/>
</dbReference>
<dbReference type="GO" id="GO:0006352">
    <property type="term" value="P:DNA-templated transcription initiation"/>
    <property type="evidence" value="ECO:0007669"/>
    <property type="project" value="InterPro"/>
</dbReference>
<comment type="similarity">
    <text evidence="1 6">Belongs to the sigma-70 factor family. ECF subfamily.</text>
</comment>
<evidence type="ECO:0000259" key="8">
    <source>
        <dbReference type="Pfam" id="PF08281"/>
    </source>
</evidence>
<dbReference type="Proteomes" id="UP000524246">
    <property type="component" value="Unassembled WGS sequence"/>
</dbReference>
<keyword evidence="3 6" id="KW-0731">Sigma factor</keyword>
<dbReference type="InterPro" id="IPR036388">
    <property type="entry name" value="WH-like_DNA-bd_sf"/>
</dbReference>
<feature type="domain" description="RNA polymerase sigma factor 70 region 4 type 2" evidence="8">
    <location>
        <begin position="103"/>
        <end position="148"/>
    </location>
</feature>
<reference evidence="9 10" key="1">
    <citation type="journal article" date="2020" name="Biotechnol. Biofuels">
        <title>New insights from the biogas microbiome by comprehensive genome-resolved metagenomics of nearly 1600 species originating from multiple anaerobic digesters.</title>
        <authorList>
            <person name="Campanaro S."/>
            <person name="Treu L."/>
            <person name="Rodriguez-R L.M."/>
            <person name="Kovalovszki A."/>
            <person name="Ziels R.M."/>
            <person name="Maus I."/>
            <person name="Zhu X."/>
            <person name="Kougias P.G."/>
            <person name="Basile A."/>
            <person name="Luo G."/>
            <person name="Schluter A."/>
            <person name="Konstantinidis K.T."/>
            <person name="Angelidaki I."/>
        </authorList>
    </citation>
    <scope>NUCLEOTIDE SEQUENCE [LARGE SCALE GENOMIC DNA]</scope>
    <source>
        <strain evidence="9">AS27yjCOA_65</strain>
    </source>
</reference>
<comment type="caution">
    <text evidence="9">The sequence shown here is derived from an EMBL/GenBank/DDBJ whole genome shotgun (WGS) entry which is preliminary data.</text>
</comment>
<gene>
    <name evidence="9" type="ORF">GYA55_03280</name>
</gene>
<dbReference type="CDD" id="cd06171">
    <property type="entry name" value="Sigma70_r4"/>
    <property type="match status" value="1"/>
</dbReference>
<dbReference type="SUPFAM" id="SSF88946">
    <property type="entry name" value="Sigma2 domain of RNA polymerase sigma factors"/>
    <property type="match status" value="1"/>
</dbReference>
<dbReference type="GO" id="GO:0003677">
    <property type="term" value="F:DNA binding"/>
    <property type="evidence" value="ECO:0007669"/>
    <property type="project" value="UniProtKB-KW"/>
</dbReference>
<evidence type="ECO:0000313" key="10">
    <source>
        <dbReference type="Proteomes" id="UP000524246"/>
    </source>
</evidence>
<accession>A0A7X9FQW6</accession>
<feature type="domain" description="RNA polymerase sigma-70 region 2" evidence="7">
    <location>
        <begin position="9"/>
        <end position="72"/>
    </location>
</feature>
<dbReference type="Pfam" id="PF08281">
    <property type="entry name" value="Sigma70_r4_2"/>
    <property type="match status" value="1"/>
</dbReference>
<dbReference type="GO" id="GO:0016987">
    <property type="term" value="F:sigma factor activity"/>
    <property type="evidence" value="ECO:0007669"/>
    <property type="project" value="UniProtKB-KW"/>
</dbReference>
<protein>
    <recommendedName>
        <fullName evidence="6">RNA polymerase sigma factor</fullName>
    </recommendedName>
</protein>
<dbReference type="PANTHER" id="PTHR43133:SF8">
    <property type="entry name" value="RNA POLYMERASE SIGMA FACTOR HI_1459-RELATED"/>
    <property type="match status" value="1"/>
</dbReference>
<dbReference type="InterPro" id="IPR013249">
    <property type="entry name" value="RNA_pol_sigma70_r4_t2"/>
</dbReference>
<keyword evidence="5 6" id="KW-0804">Transcription</keyword>
<evidence type="ECO:0000256" key="5">
    <source>
        <dbReference type="ARBA" id="ARBA00023163"/>
    </source>
</evidence>
<evidence type="ECO:0000313" key="9">
    <source>
        <dbReference type="EMBL" id="NMC62169.1"/>
    </source>
</evidence>
<proteinExistence type="inferred from homology"/>
<dbReference type="AlphaFoldDB" id="A0A7X9FQW6"/>
<dbReference type="SUPFAM" id="SSF88659">
    <property type="entry name" value="Sigma3 and sigma4 domains of RNA polymerase sigma factors"/>
    <property type="match status" value="1"/>
</dbReference>
<dbReference type="EMBL" id="JAAZON010000127">
    <property type="protein sequence ID" value="NMC62169.1"/>
    <property type="molecule type" value="Genomic_DNA"/>
</dbReference>
<dbReference type="PANTHER" id="PTHR43133">
    <property type="entry name" value="RNA POLYMERASE ECF-TYPE SIGMA FACTO"/>
    <property type="match status" value="1"/>
</dbReference>
<keyword evidence="4 6" id="KW-0238">DNA-binding</keyword>
<dbReference type="InterPro" id="IPR013325">
    <property type="entry name" value="RNA_pol_sigma_r2"/>
</dbReference>
<dbReference type="NCBIfam" id="TIGR02937">
    <property type="entry name" value="sigma70-ECF"/>
    <property type="match status" value="1"/>
</dbReference>
<evidence type="ECO:0000256" key="1">
    <source>
        <dbReference type="ARBA" id="ARBA00010641"/>
    </source>
</evidence>
<dbReference type="InterPro" id="IPR014284">
    <property type="entry name" value="RNA_pol_sigma-70_dom"/>
</dbReference>
<dbReference type="Gene3D" id="1.10.10.10">
    <property type="entry name" value="Winged helix-like DNA-binding domain superfamily/Winged helix DNA-binding domain"/>
    <property type="match status" value="1"/>
</dbReference>
<organism evidence="9 10">
    <name type="scientific">SAR324 cluster bacterium</name>
    <dbReference type="NCBI Taxonomy" id="2024889"/>
    <lineage>
        <taxon>Bacteria</taxon>
        <taxon>Deltaproteobacteria</taxon>
        <taxon>SAR324 cluster</taxon>
    </lineage>
</organism>
<evidence type="ECO:0000256" key="2">
    <source>
        <dbReference type="ARBA" id="ARBA00023015"/>
    </source>
</evidence>
<evidence type="ECO:0000259" key="7">
    <source>
        <dbReference type="Pfam" id="PF04542"/>
    </source>
</evidence>
<name>A0A7X9FQW6_9DELT</name>
<dbReference type="PROSITE" id="PS01063">
    <property type="entry name" value="SIGMA70_ECF"/>
    <property type="match status" value="1"/>
</dbReference>
<dbReference type="InterPro" id="IPR007627">
    <property type="entry name" value="RNA_pol_sigma70_r2"/>
</dbReference>
<dbReference type="Gene3D" id="1.10.1740.10">
    <property type="match status" value="1"/>
</dbReference>